<keyword evidence="3" id="KW-1185">Reference proteome</keyword>
<dbReference type="Proteomes" id="UP001162483">
    <property type="component" value="Unassembled WGS sequence"/>
</dbReference>
<keyword evidence="1" id="KW-0472">Membrane</keyword>
<feature type="transmembrane region" description="Helical" evidence="1">
    <location>
        <begin position="33"/>
        <end position="51"/>
    </location>
</feature>
<keyword evidence="1" id="KW-1133">Transmembrane helix</keyword>
<sequence>MVSPPLGRHVKAYVRGTLTADSMLKKIRIFKKMFLLFLLLFNFYFYNFFTYCDTCNTMLP</sequence>
<comment type="caution">
    <text evidence="2">The sequence shown here is derived from an EMBL/GenBank/DDBJ whole genome shotgun (WGS) entry which is preliminary data.</text>
</comment>
<proteinExistence type="predicted"/>
<reference evidence="2" key="1">
    <citation type="submission" date="2023-05" db="EMBL/GenBank/DDBJ databases">
        <authorList>
            <person name="Stuckert A."/>
        </authorList>
    </citation>
    <scope>NUCLEOTIDE SEQUENCE</scope>
</reference>
<dbReference type="EMBL" id="CATNWA010015622">
    <property type="protein sequence ID" value="CAI9585177.1"/>
    <property type="molecule type" value="Genomic_DNA"/>
</dbReference>
<accession>A0ABN9EKE6</accession>
<organism evidence="2 3">
    <name type="scientific">Staurois parvus</name>
    <dbReference type="NCBI Taxonomy" id="386267"/>
    <lineage>
        <taxon>Eukaryota</taxon>
        <taxon>Metazoa</taxon>
        <taxon>Chordata</taxon>
        <taxon>Craniata</taxon>
        <taxon>Vertebrata</taxon>
        <taxon>Euteleostomi</taxon>
        <taxon>Amphibia</taxon>
        <taxon>Batrachia</taxon>
        <taxon>Anura</taxon>
        <taxon>Neobatrachia</taxon>
        <taxon>Ranoidea</taxon>
        <taxon>Ranidae</taxon>
        <taxon>Staurois</taxon>
    </lineage>
</organism>
<evidence type="ECO:0000313" key="3">
    <source>
        <dbReference type="Proteomes" id="UP001162483"/>
    </source>
</evidence>
<keyword evidence="1" id="KW-0812">Transmembrane</keyword>
<name>A0ABN9EKE6_9NEOB</name>
<protein>
    <submittedName>
        <fullName evidence="2">Uncharacterized protein</fullName>
    </submittedName>
</protein>
<evidence type="ECO:0000256" key="1">
    <source>
        <dbReference type="SAM" id="Phobius"/>
    </source>
</evidence>
<gene>
    <name evidence="2" type="ORF">SPARVUS_LOCUS10146380</name>
</gene>
<evidence type="ECO:0000313" key="2">
    <source>
        <dbReference type="EMBL" id="CAI9585177.1"/>
    </source>
</evidence>